<dbReference type="OrthoDB" id="673785at2"/>
<feature type="transmembrane region" description="Helical" evidence="5">
    <location>
        <begin position="170"/>
        <end position="187"/>
    </location>
</feature>
<feature type="transmembrane region" description="Helical" evidence="5">
    <location>
        <begin position="97"/>
        <end position="120"/>
    </location>
</feature>
<evidence type="ECO:0000256" key="5">
    <source>
        <dbReference type="SAM" id="Phobius"/>
    </source>
</evidence>
<feature type="domain" description="Methylamine utilisation protein MauE" evidence="6">
    <location>
        <begin position="59"/>
        <end position="184"/>
    </location>
</feature>
<comment type="subcellular location">
    <subcellularLocation>
        <location evidence="1">Membrane</location>
        <topology evidence="1">Multi-pass membrane protein</topology>
    </subcellularLocation>
</comment>
<dbReference type="GO" id="GO:0030416">
    <property type="term" value="P:methylamine metabolic process"/>
    <property type="evidence" value="ECO:0007669"/>
    <property type="project" value="InterPro"/>
</dbReference>
<organism evidence="7 8">
    <name type="scientific">Pararcticibacter amylolyticus</name>
    <dbReference type="NCBI Taxonomy" id="2173175"/>
    <lineage>
        <taxon>Bacteria</taxon>
        <taxon>Pseudomonadati</taxon>
        <taxon>Bacteroidota</taxon>
        <taxon>Sphingobacteriia</taxon>
        <taxon>Sphingobacteriales</taxon>
        <taxon>Sphingobacteriaceae</taxon>
        <taxon>Pararcticibacter</taxon>
    </lineage>
</organism>
<dbReference type="InterPro" id="IPR009908">
    <property type="entry name" value="Methylamine_util_MauE"/>
</dbReference>
<dbReference type="UniPathway" id="UPA00895"/>
<evidence type="ECO:0000256" key="4">
    <source>
        <dbReference type="ARBA" id="ARBA00023136"/>
    </source>
</evidence>
<dbReference type="GO" id="GO:0016020">
    <property type="term" value="C:membrane"/>
    <property type="evidence" value="ECO:0007669"/>
    <property type="project" value="UniProtKB-SubCell"/>
</dbReference>
<accession>A0A2U2P9W9</accession>
<evidence type="ECO:0000256" key="3">
    <source>
        <dbReference type="ARBA" id="ARBA00022989"/>
    </source>
</evidence>
<keyword evidence="3 5" id="KW-1133">Transmembrane helix</keyword>
<dbReference type="RefSeq" id="WP_109418270.1">
    <property type="nucleotide sequence ID" value="NZ_QEAS01000031.1"/>
</dbReference>
<dbReference type="Proteomes" id="UP000245647">
    <property type="component" value="Unassembled WGS sequence"/>
</dbReference>
<name>A0A2U2P9W9_9SPHI</name>
<keyword evidence="2 5" id="KW-0812">Transmembrane</keyword>
<feature type="transmembrane region" description="Helical" evidence="5">
    <location>
        <begin position="60"/>
        <end position="77"/>
    </location>
</feature>
<evidence type="ECO:0000256" key="1">
    <source>
        <dbReference type="ARBA" id="ARBA00004141"/>
    </source>
</evidence>
<keyword evidence="4 5" id="KW-0472">Membrane</keyword>
<evidence type="ECO:0000313" key="8">
    <source>
        <dbReference type="Proteomes" id="UP000245647"/>
    </source>
</evidence>
<evidence type="ECO:0000313" key="7">
    <source>
        <dbReference type="EMBL" id="PWG78196.1"/>
    </source>
</evidence>
<proteinExistence type="predicted"/>
<reference evidence="7 8" key="1">
    <citation type="submission" date="2018-04" db="EMBL/GenBank/DDBJ databases">
        <title>Pedobacter chongqingensis sp. nov., isolated from a rottenly hemp rope.</title>
        <authorList>
            <person name="Cai Y."/>
        </authorList>
    </citation>
    <scope>NUCLEOTIDE SEQUENCE [LARGE SCALE GENOMIC DNA]</scope>
    <source>
        <strain evidence="7 8">FJ4-8</strain>
    </source>
</reference>
<dbReference type="EMBL" id="QEAS01000031">
    <property type="protein sequence ID" value="PWG78196.1"/>
    <property type="molecule type" value="Genomic_DNA"/>
</dbReference>
<dbReference type="Pfam" id="PF07291">
    <property type="entry name" value="MauE"/>
    <property type="match status" value="1"/>
</dbReference>
<protein>
    <recommendedName>
        <fullName evidence="6">Methylamine utilisation protein MauE domain-containing protein</fullName>
    </recommendedName>
</protein>
<feature type="transmembrane region" description="Helical" evidence="5">
    <location>
        <begin position="127"/>
        <end position="150"/>
    </location>
</feature>
<gene>
    <name evidence="7" type="ORF">DDR33_23615</name>
</gene>
<evidence type="ECO:0000259" key="6">
    <source>
        <dbReference type="Pfam" id="PF07291"/>
    </source>
</evidence>
<comment type="caution">
    <text evidence="7">The sequence shown here is derived from an EMBL/GenBank/DDBJ whole genome shotgun (WGS) entry which is preliminary data.</text>
</comment>
<dbReference type="AlphaFoldDB" id="A0A2U2P9W9"/>
<sequence>MMKPKESHDKKHALFRPGADSKLHFFEKSIYIIMYHIPIHKIHLLTVRISRLFTGKVKEYTVFVICMLCMVLFMGSAADKITDHDTFQKGLARVPFISSYAPVIAWAVPALEAAVAILLIVPPTSRWGLFGFTGLMIIFTVYILSMMLLAEKLPCNCNLLLSKMSWGGHLLFNAGFTGLALFALSISKMNIHFKENEHEQLR</sequence>
<evidence type="ECO:0000256" key="2">
    <source>
        <dbReference type="ARBA" id="ARBA00022692"/>
    </source>
</evidence>
<keyword evidence="8" id="KW-1185">Reference proteome</keyword>